<feature type="domain" description="DJ-1/PfpI" evidence="1">
    <location>
        <begin position="54"/>
        <end position="215"/>
    </location>
</feature>
<keyword evidence="3" id="KW-1185">Reference proteome</keyword>
<dbReference type="AlphaFoldDB" id="A0A2S6INW8"/>
<dbReference type="PANTHER" id="PTHR43130">
    <property type="entry name" value="ARAC-FAMILY TRANSCRIPTIONAL REGULATOR"/>
    <property type="match status" value="1"/>
</dbReference>
<evidence type="ECO:0000313" key="2">
    <source>
        <dbReference type="EMBL" id="PPK95898.1"/>
    </source>
</evidence>
<dbReference type="Proteomes" id="UP000239002">
    <property type="component" value="Unassembled WGS sequence"/>
</dbReference>
<gene>
    <name evidence="2" type="ORF">LY01_01491</name>
</gene>
<evidence type="ECO:0000259" key="1">
    <source>
        <dbReference type="Pfam" id="PF01965"/>
    </source>
</evidence>
<accession>A0A2S6INW8</accession>
<protein>
    <submittedName>
        <fullName evidence="2">DJ-1/PfpI family protein</fullName>
    </submittedName>
</protein>
<dbReference type="Gene3D" id="3.40.50.880">
    <property type="match status" value="1"/>
</dbReference>
<dbReference type="PANTHER" id="PTHR43130:SF14">
    <property type="entry name" value="DJ-1_PFPI DOMAIN-CONTAINING PROTEIN"/>
    <property type="match status" value="1"/>
</dbReference>
<dbReference type="InterPro" id="IPR029062">
    <property type="entry name" value="Class_I_gatase-like"/>
</dbReference>
<comment type="caution">
    <text evidence="2">The sequence shown here is derived from an EMBL/GenBank/DDBJ whole genome shotgun (WGS) entry which is preliminary data.</text>
</comment>
<dbReference type="Pfam" id="PF01965">
    <property type="entry name" value="DJ-1_PfpI"/>
    <property type="match status" value="1"/>
</dbReference>
<reference evidence="2 3" key="1">
    <citation type="submission" date="2018-02" db="EMBL/GenBank/DDBJ databases">
        <title>Genomic Encyclopedia of Archaeal and Bacterial Type Strains, Phase II (KMG-II): from individual species to whole genera.</title>
        <authorList>
            <person name="Goeker M."/>
        </authorList>
    </citation>
    <scope>NUCLEOTIDE SEQUENCE [LARGE SCALE GENOMIC DNA]</scope>
    <source>
        <strain evidence="2 3">DSM 16809</strain>
    </source>
</reference>
<dbReference type="InterPro" id="IPR052158">
    <property type="entry name" value="INH-QAR"/>
</dbReference>
<name>A0A2S6INW8_9FLAO</name>
<dbReference type="InterPro" id="IPR002818">
    <property type="entry name" value="DJ-1/PfpI"/>
</dbReference>
<proteinExistence type="predicted"/>
<dbReference type="RefSeq" id="WP_104515179.1">
    <property type="nucleotide sequence ID" value="NZ_MQVW01000002.1"/>
</dbReference>
<dbReference type="GO" id="GO:0006355">
    <property type="term" value="P:regulation of DNA-templated transcription"/>
    <property type="evidence" value="ECO:0007669"/>
    <property type="project" value="TreeGrafter"/>
</dbReference>
<sequence length="258" mass="28961">MKSIVYNLTNNANLLLTVFLVIGLISCNKTSKLEKSITKEEVSTPQLKENAYNVGFLIMDGTFNTELTAPFDIFQHTKYREGIKPMNVFLVAQTMDAVTTFEGIRILPDYTFDNAPNIDILVVPSAEHHLDTDLENNTMINFVKQVSENAMYITSHCDGAFVLAQAGILDDKVSTTFPSDIDQMKDRFPQLDIRKNIWFVHDQNVITSAGGARSFEAAMYLCDVLYGPEITQSLAGGLVLDYELDKYPHLIIESEKTE</sequence>
<dbReference type="PROSITE" id="PS51257">
    <property type="entry name" value="PROKAR_LIPOPROTEIN"/>
    <property type="match status" value="1"/>
</dbReference>
<evidence type="ECO:0000313" key="3">
    <source>
        <dbReference type="Proteomes" id="UP000239002"/>
    </source>
</evidence>
<organism evidence="2 3">
    <name type="scientific">Nonlabens xylanidelens</name>
    <dbReference type="NCBI Taxonomy" id="191564"/>
    <lineage>
        <taxon>Bacteria</taxon>
        <taxon>Pseudomonadati</taxon>
        <taxon>Bacteroidota</taxon>
        <taxon>Flavobacteriia</taxon>
        <taxon>Flavobacteriales</taxon>
        <taxon>Flavobacteriaceae</taxon>
        <taxon>Nonlabens</taxon>
    </lineage>
</organism>
<dbReference type="EMBL" id="PTJE01000002">
    <property type="protein sequence ID" value="PPK95898.1"/>
    <property type="molecule type" value="Genomic_DNA"/>
</dbReference>
<dbReference type="SUPFAM" id="SSF52317">
    <property type="entry name" value="Class I glutamine amidotransferase-like"/>
    <property type="match status" value="1"/>
</dbReference>
<dbReference type="OrthoDB" id="6382410at2"/>